<protein>
    <recommendedName>
        <fullName evidence="6">Aminopeptidase P N-terminal domain-containing protein</fullName>
    </recommendedName>
</protein>
<sequence>MFYISRVTRNKSCDIKAWRKTCTTVAAKNDPEEGIYGKEKLVEPFGQPTPKTHPHLLKVGEVIPGLEMDEFAVRRQNLVNQILRTSTDSQHMVVIPSSQRMYMTEKIPYLFRQNTDFLYFTGCLEPDSALVITATNENNVENSLFLRKRDKHAELWDGPRTGVERATDLFGIENPLPITSLGQFISSFFEKNKQTMLWYDFVGHFNSDVHKVIRNCLDTSTRKVWDSPKRYIHKLRVFKSPAEQKLMQQSCDIASKAICSTIAATNPGITEAQLFAIVDYECRMQGAEYLAYPPVVAAGNNANTIHYINNTQQTKETDMVLMDAGCEYHGYASDITRTWPVSGKFSDPQKVLYEIVLSTQYELIKQCQNLPSLDYLFNVMCKILGQKLIEAKVSSNPENKDLAKLAYELCPHHVSHYLGMDVHDTSEIPRSIHLQPDMVITVEPGIYVPHHNKSVHKEFRGQGLRIEDDILITESGPIVLSSGCPKEIDDIEKLVGSRLRT</sequence>
<proteinExistence type="inferred from homology"/>
<dbReference type="GO" id="GO:0070006">
    <property type="term" value="F:metalloaminopeptidase activity"/>
    <property type="evidence" value="ECO:0007669"/>
    <property type="project" value="InterPro"/>
</dbReference>
<comment type="similarity">
    <text evidence="2">Belongs to the peptidase M24B family.</text>
</comment>
<evidence type="ECO:0000256" key="5">
    <source>
        <dbReference type="ARBA" id="ARBA00023211"/>
    </source>
</evidence>
<dbReference type="InterPro" id="IPR000994">
    <property type="entry name" value="Pept_M24"/>
</dbReference>
<dbReference type="PANTHER" id="PTHR43226:SF4">
    <property type="entry name" value="XAA-PRO AMINOPEPTIDASE 3"/>
    <property type="match status" value="1"/>
</dbReference>
<evidence type="ECO:0000256" key="1">
    <source>
        <dbReference type="ARBA" id="ARBA00001936"/>
    </source>
</evidence>
<dbReference type="InterPro" id="IPR029149">
    <property type="entry name" value="Creatin/AminoP/Spt16_N"/>
</dbReference>
<dbReference type="InterPro" id="IPR052433">
    <property type="entry name" value="X-Pro_dipept-like"/>
</dbReference>
<evidence type="ECO:0000259" key="6">
    <source>
        <dbReference type="SMART" id="SM01011"/>
    </source>
</evidence>
<dbReference type="GO" id="GO:0006508">
    <property type="term" value="P:proteolysis"/>
    <property type="evidence" value="ECO:0007669"/>
    <property type="project" value="TreeGrafter"/>
</dbReference>
<dbReference type="CDD" id="cd01087">
    <property type="entry name" value="Prolidase"/>
    <property type="match status" value="1"/>
</dbReference>
<dbReference type="SUPFAM" id="SSF55920">
    <property type="entry name" value="Creatinase/aminopeptidase"/>
    <property type="match status" value="1"/>
</dbReference>
<dbReference type="InterPro" id="IPR007865">
    <property type="entry name" value="Aminopep_P_N"/>
</dbReference>
<evidence type="ECO:0000256" key="2">
    <source>
        <dbReference type="ARBA" id="ARBA00008766"/>
    </source>
</evidence>
<reference evidence="7" key="1">
    <citation type="submission" date="2015-12" db="EMBL/GenBank/DDBJ databases">
        <title>De novo transcriptome assembly of four potential Pierce s Disease insect vectors from Arizona vineyards.</title>
        <authorList>
            <person name="Tassone E.E."/>
        </authorList>
    </citation>
    <scope>NUCLEOTIDE SEQUENCE</scope>
</reference>
<organism evidence="7">
    <name type="scientific">Clastoptera arizonana</name>
    <name type="common">Arizona spittle bug</name>
    <dbReference type="NCBI Taxonomy" id="38151"/>
    <lineage>
        <taxon>Eukaryota</taxon>
        <taxon>Metazoa</taxon>
        <taxon>Ecdysozoa</taxon>
        <taxon>Arthropoda</taxon>
        <taxon>Hexapoda</taxon>
        <taxon>Insecta</taxon>
        <taxon>Pterygota</taxon>
        <taxon>Neoptera</taxon>
        <taxon>Paraneoptera</taxon>
        <taxon>Hemiptera</taxon>
        <taxon>Auchenorrhyncha</taxon>
        <taxon>Cercopoidea</taxon>
        <taxon>Clastopteridae</taxon>
        <taxon>Clastoptera</taxon>
    </lineage>
</organism>
<keyword evidence="5" id="KW-0464">Manganese</keyword>
<dbReference type="Gene3D" id="3.40.350.10">
    <property type="entry name" value="Creatinase/prolidase N-terminal domain"/>
    <property type="match status" value="1"/>
</dbReference>
<dbReference type="EMBL" id="GEDC01022781">
    <property type="protein sequence ID" value="JAS14517.1"/>
    <property type="molecule type" value="Transcribed_RNA"/>
</dbReference>
<keyword evidence="3" id="KW-0479">Metal-binding</keyword>
<evidence type="ECO:0000256" key="3">
    <source>
        <dbReference type="ARBA" id="ARBA00022723"/>
    </source>
</evidence>
<evidence type="ECO:0000256" key="4">
    <source>
        <dbReference type="ARBA" id="ARBA00022801"/>
    </source>
</evidence>
<dbReference type="GO" id="GO:0030145">
    <property type="term" value="F:manganese ion binding"/>
    <property type="evidence" value="ECO:0007669"/>
    <property type="project" value="InterPro"/>
</dbReference>
<dbReference type="PANTHER" id="PTHR43226">
    <property type="entry name" value="XAA-PRO AMINOPEPTIDASE 3"/>
    <property type="match status" value="1"/>
</dbReference>
<dbReference type="SUPFAM" id="SSF53092">
    <property type="entry name" value="Creatinase/prolidase N-terminal domain"/>
    <property type="match status" value="1"/>
</dbReference>
<dbReference type="SMART" id="SM01011">
    <property type="entry name" value="AMP_N"/>
    <property type="match status" value="1"/>
</dbReference>
<gene>
    <name evidence="7" type="ORF">g.9261</name>
</gene>
<evidence type="ECO:0000313" key="7">
    <source>
        <dbReference type="EMBL" id="JAS14517.1"/>
    </source>
</evidence>
<dbReference type="Pfam" id="PF00557">
    <property type="entry name" value="Peptidase_M24"/>
    <property type="match status" value="1"/>
</dbReference>
<comment type="cofactor">
    <cofactor evidence="1">
        <name>Mn(2+)</name>
        <dbReference type="ChEBI" id="CHEBI:29035"/>
    </cofactor>
</comment>
<dbReference type="AlphaFoldDB" id="A0A1B6CM13"/>
<dbReference type="Pfam" id="PF05195">
    <property type="entry name" value="AMP_N"/>
    <property type="match status" value="1"/>
</dbReference>
<dbReference type="InterPro" id="IPR036005">
    <property type="entry name" value="Creatinase/aminopeptidase-like"/>
</dbReference>
<keyword evidence="4" id="KW-0378">Hydrolase</keyword>
<accession>A0A1B6CM13</accession>
<dbReference type="Gene3D" id="3.90.230.10">
    <property type="entry name" value="Creatinase/methionine aminopeptidase superfamily"/>
    <property type="match status" value="1"/>
</dbReference>
<name>A0A1B6CM13_9HEMI</name>
<dbReference type="GO" id="GO:0005739">
    <property type="term" value="C:mitochondrion"/>
    <property type="evidence" value="ECO:0007669"/>
    <property type="project" value="TreeGrafter"/>
</dbReference>
<feature type="domain" description="Aminopeptidase P N-terminal" evidence="6">
    <location>
        <begin position="66"/>
        <end position="208"/>
    </location>
</feature>